<organism evidence="1 2">
    <name type="scientific">Austropuccinia psidii MF-1</name>
    <dbReference type="NCBI Taxonomy" id="1389203"/>
    <lineage>
        <taxon>Eukaryota</taxon>
        <taxon>Fungi</taxon>
        <taxon>Dikarya</taxon>
        <taxon>Basidiomycota</taxon>
        <taxon>Pucciniomycotina</taxon>
        <taxon>Pucciniomycetes</taxon>
        <taxon>Pucciniales</taxon>
        <taxon>Sphaerophragmiaceae</taxon>
        <taxon>Austropuccinia</taxon>
    </lineage>
</organism>
<sequence>MQSVRQETCHRLTFRKAASTEDSATERLSKRVHYAFSDYTFVPFTLYILDHSNRPTPSVITLARTSALWGSVIAENDEFGLADFRRHKTLRKRRIRQRKSEISQAPENLDLAWESLLSQLDRILKALFQKANRFKFVSPVLHSDKISSNVKLNYMNGFQGDITHESPWERPPEEYGQDLGHLRHRWNSVVAQGSDMSDRSNGYLERTATNRTGQGTMLMPSQRLIQMPPPHSTHYTSFGHIRNGEVINRSHQSSHNVEDQSQYISMRPTTLQTIHNQPPLSDHSN</sequence>
<name>A0A9Q3KGD7_9BASI</name>
<proteinExistence type="predicted"/>
<protein>
    <submittedName>
        <fullName evidence="1">Uncharacterized protein</fullName>
    </submittedName>
</protein>
<gene>
    <name evidence="1" type="ORF">O181_120770</name>
</gene>
<accession>A0A9Q3KGD7</accession>
<dbReference type="EMBL" id="AVOT02109004">
    <property type="protein sequence ID" value="MBW0581055.1"/>
    <property type="molecule type" value="Genomic_DNA"/>
</dbReference>
<comment type="caution">
    <text evidence="1">The sequence shown here is derived from an EMBL/GenBank/DDBJ whole genome shotgun (WGS) entry which is preliminary data.</text>
</comment>
<reference evidence="1" key="1">
    <citation type="submission" date="2021-03" db="EMBL/GenBank/DDBJ databases">
        <title>Draft genome sequence of rust myrtle Austropuccinia psidii MF-1, a brazilian biotype.</title>
        <authorList>
            <person name="Quecine M.C."/>
            <person name="Pachon D.M.R."/>
            <person name="Bonatelli M.L."/>
            <person name="Correr F.H."/>
            <person name="Franceschini L.M."/>
            <person name="Leite T.F."/>
            <person name="Margarido G.R.A."/>
            <person name="Almeida C.A."/>
            <person name="Ferrarezi J.A."/>
            <person name="Labate C.A."/>
        </authorList>
    </citation>
    <scope>NUCLEOTIDE SEQUENCE</scope>
    <source>
        <strain evidence="1">MF-1</strain>
    </source>
</reference>
<dbReference type="AlphaFoldDB" id="A0A9Q3KGD7"/>
<evidence type="ECO:0000313" key="1">
    <source>
        <dbReference type="EMBL" id="MBW0581055.1"/>
    </source>
</evidence>
<dbReference type="Proteomes" id="UP000765509">
    <property type="component" value="Unassembled WGS sequence"/>
</dbReference>
<keyword evidence="2" id="KW-1185">Reference proteome</keyword>
<evidence type="ECO:0000313" key="2">
    <source>
        <dbReference type="Proteomes" id="UP000765509"/>
    </source>
</evidence>